<accession>A0A0J1GUR5</accession>
<evidence type="ECO:0000313" key="2">
    <source>
        <dbReference type="Proteomes" id="UP000036097"/>
    </source>
</evidence>
<dbReference type="RefSeq" id="WP_047880817.1">
    <property type="nucleotide sequence ID" value="NZ_LDOT01000039.1"/>
</dbReference>
<comment type="caution">
    <text evidence="1">The sequence shown here is derived from an EMBL/GenBank/DDBJ whole genome shotgun (WGS) entry which is preliminary data.</text>
</comment>
<reference evidence="1 2" key="1">
    <citation type="submission" date="2015-05" db="EMBL/GenBank/DDBJ databases">
        <title>Photobacterium galathea sp. nov.</title>
        <authorList>
            <person name="Machado H."/>
            <person name="Gram L."/>
        </authorList>
    </citation>
    <scope>NUCLEOTIDE SEQUENCE [LARGE SCALE GENOMIC DNA]</scope>
    <source>
        <strain evidence="1 2">CGMCC 1.12159</strain>
    </source>
</reference>
<organism evidence="1 2">
    <name type="scientific">Photobacterium aquae</name>
    <dbReference type="NCBI Taxonomy" id="1195763"/>
    <lineage>
        <taxon>Bacteria</taxon>
        <taxon>Pseudomonadati</taxon>
        <taxon>Pseudomonadota</taxon>
        <taxon>Gammaproteobacteria</taxon>
        <taxon>Vibrionales</taxon>
        <taxon>Vibrionaceae</taxon>
        <taxon>Photobacterium</taxon>
    </lineage>
</organism>
<gene>
    <name evidence="1" type="ORF">ABT56_20670</name>
</gene>
<proteinExistence type="predicted"/>
<dbReference type="Proteomes" id="UP000036097">
    <property type="component" value="Unassembled WGS sequence"/>
</dbReference>
<sequence>MFKGSTNQTNIRIQARALSNYFQERLIASRNALERECIIYTQELLALYQWPDENAEKEKNNEN</sequence>
<protein>
    <submittedName>
        <fullName evidence="1">Uncharacterized protein</fullName>
    </submittedName>
</protein>
<evidence type="ECO:0000313" key="1">
    <source>
        <dbReference type="EMBL" id="KLV03169.1"/>
    </source>
</evidence>
<keyword evidence="2" id="KW-1185">Reference proteome</keyword>
<dbReference type="OrthoDB" id="10001608at2"/>
<dbReference type="PATRIC" id="fig|1195763.3.peg.4435"/>
<dbReference type="EMBL" id="LDOT01000039">
    <property type="protein sequence ID" value="KLV03169.1"/>
    <property type="molecule type" value="Genomic_DNA"/>
</dbReference>
<dbReference type="AlphaFoldDB" id="A0A0J1GUR5"/>
<dbReference type="STRING" id="1195763.ABT56_20670"/>
<name>A0A0J1GUR5_9GAMM</name>